<feature type="region of interest" description="Disordered" evidence="2">
    <location>
        <begin position="70"/>
        <end position="141"/>
    </location>
</feature>
<dbReference type="CDD" id="cd00067">
    <property type="entry name" value="GAL4"/>
    <property type="match status" value="1"/>
</dbReference>
<name>A0A0C3I0J1_OIDMZ</name>
<dbReference type="InParanoid" id="A0A0C3I0J1"/>
<dbReference type="Proteomes" id="UP000054321">
    <property type="component" value="Unassembled WGS sequence"/>
</dbReference>
<gene>
    <name evidence="3" type="ORF">OIDMADRAFT_16412</name>
</gene>
<feature type="region of interest" description="Disordered" evidence="2">
    <location>
        <begin position="386"/>
        <end position="481"/>
    </location>
</feature>
<feature type="compositionally biased region" description="Polar residues" evidence="2">
    <location>
        <begin position="471"/>
        <end position="481"/>
    </location>
</feature>
<feature type="compositionally biased region" description="Basic and acidic residues" evidence="2">
    <location>
        <begin position="129"/>
        <end position="138"/>
    </location>
</feature>
<feature type="compositionally biased region" description="Polar residues" evidence="2">
    <location>
        <begin position="96"/>
        <end position="117"/>
    </location>
</feature>
<sequence length="849" mass="93089">MSSFIITQPFLGAPLQFQPALGSQELEELIDTYVVGPASKQDKLSEVTIDFYNRATVDLSNGSLVRRYDVNRPSRTVGQSPTQSQSSGFSPIYTPSPGSSATFADSSNASASMTPPHQSRHARVSTKPARKETKKTAELRLPGFSIMTKDGIDVTSTAGRGTKTKEQREHAHLMRIMKACEECKRKKVRCDPSHKRSYNGSSAASTSSATTKTSSPSRQNPSPASSSPPPLQESRHVSNTGDFILFPESDFGWNPTDINSEFDNQACDLSNFDFDINSTDFGEFTTLNEDDSFDWSFTQPSFPIERYPSDSPLIGDPYSFGQWTQPEGYPPLFVANHGDTSLQDSEQAESSPYMRNLQGINSSDHSRPIATIKQWPELHEFFGTSPEMSFSSTSGSLEESFTSLSSQSEATSLDWTPGDTSSSSNSSQSSQTEGSSPDASQLSTSNAESLPFGRKRRHDQSFQASPGEHFASQSSRSPTSWDSLEQLVQSTGQSLIPTGTLFNQHPPVRGINANAQFLDLEPTSTMVAEGLAATIPTSDDYLSLSVELKRFRRRLDGLQCSRDTSIESDNVGVAGSLLEDLTSQLQDLVTRVKNVLNYGSILSKSHELVDDQRRLQQRLLQTNARRLVRSLCATITSLEVLNRESTRTTGNNRVLTSRYNQQLVLSLDQRHPRDVRLISPPPQEDLTVLSVLDVPMTIGFTALQQDRSDDSGQRNRNRQLEIVGLLLPVIMVASSIAASVSSAPITQLALQVLVAIVATSILWAGNGQVANATVTTIDQHQTASILSSPNTMQSPHYMAVAASLLRSSTNSSEYLISSSKRTSSKIFRRSRASHWFGILQRLSIRSSMR</sequence>
<feature type="compositionally biased region" description="Polar residues" evidence="2">
    <location>
        <begin position="437"/>
        <end position="448"/>
    </location>
</feature>
<feature type="compositionally biased region" description="Low complexity" evidence="2">
    <location>
        <begin position="201"/>
        <end position="225"/>
    </location>
</feature>
<dbReference type="OrthoDB" id="4850804at2759"/>
<feature type="compositionally biased region" description="Polar residues" evidence="2">
    <location>
        <begin position="73"/>
        <end position="89"/>
    </location>
</feature>
<organism evidence="3 4">
    <name type="scientific">Oidiodendron maius (strain Zn)</name>
    <dbReference type="NCBI Taxonomy" id="913774"/>
    <lineage>
        <taxon>Eukaryota</taxon>
        <taxon>Fungi</taxon>
        <taxon>Dikarya</taxon>
        <taxon>Ascomycota</taxon>
        <taxon>Pezizomycotina</taxon>
        <taxon>Leotiomycetes</taxon>
        <taxon>Leotiomycetes incertae sedis</taxon>
        <taxon>Myxotrichaceae</taxon>
        <taxon>Oidiodendron</taxon>
    </lineage>
</organism>
<accession>A0A0C3I0J1</accession>
<dbReference type="GO" id="GO:0000981">
    <property type="term" value="F:DNA-binding transcription factor activity, RNA polymerase II-specific"/>
    <property type="evidence" value="ECO:0007669"/>
    <property type="project" value="InterPro"/>
</dbReference>
<keyword evidence="1" id="KW-0539">Nucleus</keyword>
<feature type="region of interest" description="Disordered" evidence="2">
    <location>
        <begin position="337"/>
        <end position="365"/>
    </location>
</feature>
<feature type="compositionally biased region" description="Low complexity" evidence="2">
    <location>
        <begin position="420"/>
        <end position="436"/>
    </location>
</feature>
<evidence type="ECO:0000256" key="1">
    <source>
        <dbReference type="ARBA" id="ARBA00023242"/>
    </source>
</evidence>
<dbReference type="AlphaFoldDB" id="A0A0C3I0J1"/>
<feature type="compositionally biased region" description="Polar residues" evidence="2">
    <location>
        <begin position="338"/>
        <end position="350"/>
    </location>
</feature>
<evidence type="ECO:0000256" key="2">
    <source>
        <dbReference type="SAM" id="MobiDB-lite"/>
    </source>
</evidence>
<evidence type="ECO:0000313" key="3">
    <source>
        <dbReference type="EMBL" id="KIN07957.1"/>
    </source>
</evidence>
<reference evidence="3 4" key="1">
    <citation type="submission" date="2014-04" db="EMBL/GenBank/DDBJ databases">
        <authorList>
            <consortium name="DOE Joint Genome Institute"/>
            <person name="Kuo A."/>
            <person name="Martino E."/>
            <person name="Perotto S."/>
            <person name="Kohler A."/>
            <person name="Nagy L.G."/>
            <person name="Floudas D."/>
            <person name="Copeland A."/>
            <person name="Barry K.W."/>
            <person name="Cichocki N."/>
            <person name="Veneault-Fourrey C."/>
            <person name="LaButti K."/>
            <person name="Lindquist E.A."/>
            <person name="Lipzen A."/>
            <person name="Lundell T."/>
            <person name="Morin E."/>
            <person name="Murat C."/>
            <person name="Sun H."/>
            <person name="Tunlid A."/>
            <person name="Henrissat B."/>
            <person name="Grigoriev I.V."/>
            <person name="Hibbett D.S."/>
            <person name="Martin F."/>
            <person name="Nordberg H.P."/>
            <person name="Cantor M.N."/>
            <person name="Hua S.X."/>
        </authorList>
    </citation>
    <scope>NUCLEOTIDE SEQUENCE [LARGE SCALE GENOMIC DNA]</scope>
    <source>
        <strain evidence="3 4">Zn</strain>
    </source>
</reference>
<dbReference type="InterPro" id="IPR001138">
    <property type="entry name" value="Zn2Cys6_DnaBD"/>
</dbReference>
<reference evidence="4" key="2">
    <citation type="submission" date="2015-01" db="EMBL/GenBank/DDBJ databases">
        <title>Evolutionary Origins and Diversification of the Mycorrhizal Mutualists.</title>
        <authorList>
            <consortium name="DOE Joint Genome Institute"/>
            <consortium name="Mycorrhizal Genomics Consortium"/>
            <person name="Kohler A."/>
            <person name="Kuo A."/>
            <person name="Nagy L.G."/>
            <person name="Floudas D."/>
            <person name="Copeland A."/>
            <person name="Barry K.W."/>
            <person name="Cichocki N."/>
            <person name="Veneault-Fourrey C."/>
            <person name="LaButti K."/>
            <person name="Lindquist E.A."/>
            <person name="Lipzen A."/>
            <person name="Lundell T."/>
            <person name="Morin E."/>
            <person name="Murat C."/>
            <person name="Riley R."/>
            <person name="Ohm R."/>
            <person name="Sun H."/>
            <person name="Tunlid A."/>
            <person name="Henrissat B."/>
            <person name="Grigoriev I.V."/>
            <person name="Hibbett D.S."/>
            <person name="Martin F."/>
        </authorList>
    </citation>
    <scope>NUCLEOTIDE SEQUENCE [LARGE SCALE GENOMIC DNA]</scope>
    <source>
        <strain evidence="4">Zn</strain>
    </source>
</reference>
<evidence type="ECO:0008006" key="5">
    <source>
        <dbReference type="Google" id="ProtNLM"/>
    </source>
</evidence>
<keyword evidence="4" id="KW-1185">Reference proteome</keyword>
<feature type="region of interest" description="Disordered" evidence="2">
    <location>
        <begin position="191"/>
        <end position="237"/>
    </location>
</feature>
<dbReference type="EMBL" id="KN832870">
    <property type="protein sequence ID" value="KIN07957.1"/>
    <property type="molecule type" value="Genomic_DNA"/>
</dbReference>
<dbReference type="HOGENOM" id="CLU_335888_0_0_1"/>
<dbReference type="GO" id="GO:0008270">
    <property type="term" value="F:zinc ion binding"/>
    <property type="evidence" value="ECO:0007669"/>
    <property type="project" value="InterPro"/>
</dbReference>
<protein>
    <recommendedName>
        <fullName evidence="5">Zn(2)-C6 fungal-type domain-containing protein</fullName>
    </recommendedName>
</protein>
<feature type="compositionally biased region" description="Low complexity" evidence="2">
    <location>
        <begin position="389"/>
        <end position="413"/>
    </location>
</feature>
<proteinExistence type="predicted"/>
<evidence type="ECO:0000313" key="4">
    <source>
        <dbReference type="Proteomes" id="UP000054321"/>
    </source>
</evidence>